<evidence type="ECO:0008006" key="4">
    <source>
        <dbReference type="Google" id="ProtNLM"/>
    </source>
</evidence>
<feature type="compositionally biased region" description="Gly residues" evidence="1">
    <location>
        <begin position="74"/>
        <end position="84"/>
    </location>
</feature>
<evidence type="ECO:0000313" key="2">
    <source>
        <dbReference type="EMBL" id="KAJ4452468.1"/>
    </source>
</evidence>
<organism evidence="2 3">
    <name type="scientific">Paratrimastix pyriformis</name>
    <dbReference type="NCBI Taxonomy" id="342808"/>
    <lineage>
        <taxon>Eukaryota</taxon>
        <taxon>Metamonada</taxon>
        <taxon>Preaxostyla</taxon>
        <taxon>Paratrimastigidae</taxon>
        <taxon>Paratrimastix</taxon>
    </lineage>
</organism>
<feature type="compositionally biased region" description="Low complexity" evidence="1">
    <location>
        <begin position="85"/>
        <end position="96"/>
    </location>
</feature>
<keyword evidence="3" id="KW-1185">Reference proteome</keyword>
<evidence type="ECO:0000313" key="3">
    <source>
        <dbReference type="Proteomes" id="UP001141327"/>
    </source>
</evidence>
<reference evidence="2" key="1">
    <citation type="journal article" date="2022" name="bioRxiv">
        <title>Genomics of Preaxostyla Flagellates Illuminates Evolutionary Transitions and the Path Towards Mitochondrial Loss.</title>
        <authorList>
            <person name="Novak L.V.F."/>
            <person name="Treitli S.C."/>
            <person name="Pyrih J."/>
            <person name="Halakuc P."/>
            <person name="Pipaliya S.V."/>
            <person name="Vacek V."/>
            <person name="Brzon O."/>
            <person name="Soukal P."/>
            <person name="Eme L."/>
            <person name="Dacks J.B."/>
            <person name="Karnkowska A."/>
            <person name="Elias M."/>
            <person name="Hampl V."/>
        </authorList>
    </citation>
    <scope>NUCLEOTIDE SEQUENCE</scope>
    <source>
        <strain evidence="2">RCP-MX</strain>
    </source>
</reference>
<name>A0ABQ8U1V3_9EUKA</name>
<evidence type="ECO:0000256" key="1">
    <source>
        <dbReference type="SAM" id="MobiDB-lite"/>
    </source>
</evidence>
<dbReference type="EMBL" id="JAPMOS010000496">
    <property type="protein sequence ID" value="KAJ4452468.1"/>
    <property type="molecule type" value="Genomic_DNA"/>
</dbReference>
<comment type="caution">
    <text evidence="2">The sequence shown here is derived from an EMBL/GenBank/DDBJ whole genome shotgun (WGS) entry which is preliminary data.</text>
</comment>
<dbReference type="Proteomes" id="UP001141327">
    <property type="component" value="Unassembled WGS sequence"/>
</dbReference>
<protein>
    <recommendedName>
        <fullName evidence="4">C2H2-type domain-containing protein</fullName>
    </recommendedName>
</protein>
<dbReference type="InterPro" id="IPR013783">
    <property type="entry name" value="Ig-like_fold"/>
</dbReference>
<feature type="region of interest" description="Disordered" evidence="1">
    <location>
        <begin position="72"/>
        <end position="97"/>
    </location>
</feature>
<proteinExistence type="predicted"/>
<sequence>MSASTTTAALAANGSAALMAGQLLTVFVAARDAYGNPIACLMPGEAGAGATPIGAGNLTLLWDGPRPLAPGGASINGGSGGISGGDSSSDSDSGSSLYAAQLQPTQSGAHNVTVAVDGAVLAAGELPLTLLPGLISATQCDTSLQPSEGASLRAGSPCHVSVTARDAFANPVPCGGTSDPAAVFGLLWDGSASLAPSPLVWACNEEFVGTFSPLVAGPHEVALLLLPGRGGHDATLVAASNHTVQVTRSMRGSTAVLPAQAQAGQPAPATMTARDQYDNLIGCIPATAGATFALVASCPLAGPTTWACAEGGTRFVANVTLAQTGTQSLRVGLAVGGDAVGAAGSVDVTPGPLWAGASSFTVVPATVPAGEPLAVRIVGRDRLANRIGCTAPPRAPCSRCYGAGPTHRMGSAGPATRPAGALGPTSWNLRSAPARGPLAGANATVEVTAGTIDPGRSDFVAANQTEAGMPYTVLIHARSPSGYPLACYMANRNAFAVRWDGATDPWMMLSCTSERYWLALLLPLVAGPHALRVTHGSALVGHEGGAAGDFSVVVTPAPDGHPDRDNGNPIGCTAATANATFALLWDGGAAPAGLRWGCSGDSPPLFVARWPPPGTHNLTVVAVAQGRVVTGGAAVGGFRGGASCSSRIDGTQIVRVSTPCCPVGSCPFSEHAVVVHERWHL</sequence>
<gene>
    <name evidence="2" type="ORF">PAPYR_13368</name>
</gene>
<accession>A0ABQ8U1V3</accession>
<dbReference type="Gene3D" id="2.60.40.10">
    <property type="entry name" value="Immunoglobulins"/>
    <property type="match status" value="1"/>
</dbReference>